<dbReference type="InterPro" id="IPR033138">
    <property type="entry name" value="Cu_oxidase_CS"/>
</dbReference>
<feature type="domain" description="Plastocyanin-like" evidence="8">
    <location>
        <begin position="544"/>
        <end position="656"/>
    </location>
</feature>
<keyword evidence="2" id="KW-0479">Metal-binding</keyword>
<comment type="similarity">
    <text evidence="1">Belongs to the multicopper oxidase family.</text>
</comment>
<evidence type="ECO:0000259" key="8">
    <source>
        <dbReference type="Pfam" id="PF07731"/>
    </source>
</evidence>
<comment type="caution">
    <text evidence="10">The sequence shown here is derived from an EMBL/GenBank/DDBJ whole genome shotgun (WGS) entry which is preliminary data.</text>
</comment>
<dbReference type="OrthoDB" id="10255118at2759"/>
<dbReference type="SUPFAM" id="SSF49503">
    <property type="entry name" value="Cupredoxins"/>
    <property type="match status" value="3"/>
</dbReference>
<evidence type="ECO:0000313" key="11">
    <source>
        <dbReference type="Proteomes" id="UP000754883"/>
    </source>
</evidence>
<dbReference type="PANTHER" id="PTHR11709">
    <property type="entry name" value="MULTI-COPPER OXIDASE"/>
    <property type="match status" value="1"/>
</dbReference>
<dbReference type="InterPro" id="IPR001117">
    <property type="entry name" value="Cu-oxidase_2nd"/>
</dbReference>
<dbReference type="InterPro" id="IPR011706">
    <property type="entry name" value="Cu-oxidase_C"/>
</dbReference>
<keyword evidence="11" id="KW-1185">Reference proteome</keyword>
<evidence type="ECO:0008006" key="12">
    <source>
        <dbReference type="Google" id="ProtNLM"/>
    </source>
</evidence>
<dbReference type="InterPro" id="IPR045087">
    <property type="entry name" value="Cu-oxidase_fam"/>
</dbReference>
<evidence type="ECO:0000256" key="2">
    <source>
        <dbReference type="ARBA" id="ARBA00022723"/>
    </source>
</evidence>
<proteinExistence type="inferred from homology"/>
<keyword evidence="6" id="KW-1133">Transmembrane helix</keyword>
<dbReference type="Gene3D" id="2.60.40.420">
    <property type="entry name" value="Cupredoxins - blue copper proteins"/>
    <property type="match status" value="3"/>
</dbReference>
<keyword evidence="6" id="KW-0812">Transmembrane</keyword>
<dbReference type="Proteomes" id="UP000754883">
    <property type="component" value="Unassembled WGS sequence"/>
</dbReference>
<dbReference type="Pfam" id="PF07731">
    <property type="entry name" value="Cu-oxidase_2"/>
    <property type="match status" value="1"/>
</dbReference>
<keyword evidence="3" id="KW-0560">Oxidoreductase</keyword>
<feature type="region of interest" description="Disordered" evidence="5">
    <location>
        <begin position="1"/>
        <end position="28"/>
    </location>
</feature>
<dbReference type="PROSITE" id="PS00079">
    <property type="entry name" value="MULTICOPPER_OXIDASE1"/>
    <property type="match status" value="1"/>
</dbReference>
<reference evidence="10" key="1">
    <citation type="submission" date="2021-10" db="EMBL/GenBank/DDBJ databases">
        <authorList>
            <person name="Piombo E."/>
        </authorList>
    </citation>
    <scope>NUCLEOTIDE SEQUENCE</scope>
</reference>
<dbReference type="EMBL" id="CABFNO020001536">
    <property type="protein sequence ID" value="CAG9995991.1"/>
    <property type="molecule type" value="Genomic_DNA"/>
</dbReference>
<dbReference type="Pfam" id="PF00394">
    <property type="entry name" value="Cu-oxidase"/>
    <property type="match status" value="1"/>
</dbReference>
<name>A0A9N9Y617_9HYPO</name>
<feature type="domain" description="Plastocyanin-like" evidence="9">
    <location>
        <begin position="134"/>
        <end position="249"/>
    </location>
</feature>
<organism evidence="10 11">
    <name type="scientific">Clonostachys byssicola</name>
    <dbReference type="NCBI Taxonomy" id="160290"/>
    <lineage>
        <taxon>Eukaryota</taxon>
        <taxon>Fungi</taxon>
        <taxon>Dikarya</taxon>
        <taxon>Ascomycota</taxon>
        <taxon>Pezizomycotina</taxon>
        <taxon>Sordariomycetes</taxon>
        <taxon>Hypocreomycetidae</taxon>
        <taxon>Hypocreales</taxon>
        <taxon>Bionectriaceae</taxon>
        <taxon>Clonostachys</taxon>
    </lineage>
</organism>
<sequence length="695" mass="77633">MSARRRASLGFDESRHGQQQQPATRNCDLPERDARITFIKVRHRGQSAIGWVGWLIVCSFSLLAPSAFLLLHTFRQQTGSPTTFGDAHHEYGDQSQVNDLAMKVNPTQAEQLDLQTGFVVSSEPATREYVLNLTRENYAPDGFEKPMILVNGQSPGPLIEANTGDVLRITVNNFMPDASTTVHWHGIDQRNTSWMDGASGISQCGIPPGGNFTYRFNVTGQRGTFWYHSHVSAQYTDGLYGPLIIHDPDEKVPPVGDEKIMMFGDLFHRNAEVIASEYLSPNPSWGTMFGMVPPPDNLLLNGMHVSNCSSSPSLRFNNITREEPKNCRAGSIFRTWIKVGERIRFRLISHSTATPFWFSIDNHTLQIVEIDGVEVEPILSTRVFVNPGQRYSVVIVANQTAGNYRIRATADTSCFTLPALGRKNLAPFNFEATGIISYSGVDSSATPIGSPWDLEAPVIEGIANEPWTLSCRDLPFDLPKPMRKCNAYDVGERNHHYFTFQRKSENGVIRTSVNGTYFSPLEGNATIWKVPEQDFSVENLNTQSPKWDFGENQLVLVSRDSGKAAQIVMNSGSMMMHPKISPQAIFVFHMDSQWQNFQVVGEGPGEFGSGMTTWNFENPLRRDTITIHGHSHVVLRILADNPGVWPFHCHILWHAEGLFLRAHTESLESALSRIGHVRHYRAPTGGAEQLAQIAR</sequence>
<protein>
    <recommendedName>
        <fullName evidence="12">Multicopper oxidase</fullName>
    </recommendedName>
</protein>
<dbReference type="CDD" id="cd04205">
    <property type="entry name" value="CuRO_2_LCC_like"/>
    <property type="match status" value="1"/>
</dbReference>
<dbReference type="InterPro" id="IPR008972">
    <property type="entry name" value="Cupredoxin"/>
</dbReference>
<evidence type="ECO:0000256" key="1">
    <source>
        <dbReference type="ARBA" id="ARBA00010609"/>
    </source>
</evidence>
<dbReference type="Pfam" id="PF07732">
    <property type="entry name" value="Cu-oxidase_3"/>
    <property type="match status" value="1"/>
</dbReference>
<dbReference type="GO" id="GO:0005507">
    <property type="term" value="F:copper ion binding"/>
    <property type="evidence" value="ECO:0007669"/>
    <property type="project" value="InterPro"/>
</dbReference>
<evidence type="ECO:0000313" key="10">
    <source>
        <dbReference type="EMBL" id="CAG9995991.1"/>
    </source>
</evidence>
<feature type="transmembrane region" description="Helical" evidence="6">
    <location>
        <begin position="48"/>
        <end position="71"/>
    </location>
</feature>
<gene>
    <name evidence="10" type="ORF">CBYS24578_00004068</name>
</gene>
<dbReference type="AlphaFoldDB" id="A0A9N9Y617"/>
<keyword evidence="4" id="KW-0186">Copper</keyword>
<feature type="domain" description="Plastocyanin-like" evidence="7">
    <location>
        <begin position="259"/>
        <end position="419"/>
    </location>
</feature>
<evidence type="ECO:0000256" key="3">
    <source>
        <dbReference type="ARBA" id="ARBA00023002"/>
    </source>
</evidence>
<dbReference type="GO" id="GO:0016491">
    <property type="term" value="F:oxidoreductase activity"/>
    <property type="evidence" value="ECO:0007669"/>
    <property type="project" value="UniProtKB-KW"/>
</dbReference>
<evidence type="ECO:0000256" key="5">
    <source>
        <dbReference type="SAM" id="MobiDB-lite"/>
    </source>
</evidence>
<accession>A0A9N9Y617</accession>
<dbReference type="CDD" id="cd13857">
    <property type="entry name" value="CuRO_1_Diphenol_Ox"/>
    <property type="match status" value="1"/>
</dbReference>
<evidence type="ECO:0000259" key="9">
    <source>
        <dbReference type="Pfam" id="PF07732"/>
    </source>
</evidence>
<keyword evidence="6" id="KW-0472">Membrane</keyword>
<dbReference type="InterPro" id="IPR011707">
    <property type="entry name" value="Cu-oxidase-like_N"/>
</dbReference>
<evidence type="ECO:0000259" key="7">
    <source>
        <dbReference type="Pfam" id="PF00394"/>
    </source>
</evidence>
<evidence type="ECO:0000256" key="6">
    <source>
        <dbReference type="SAM" id="Phobius"/>
    </source>
</evidence>
<dbReference type="PANTHER" id="PTHR11709:SF414">
    <property type="entry name" value="ADR239WP"/>
    <property type="match status" value="1"/>
</dbReference>
<evidence type="ECO:0000256" key="4">
    <source>
        <dbReference type="ARBA" id="ARBA00023008"/>
    </source>
</evidence>